<evidence type="ECO:0000256" key="5">
    <source>
        <dbReference type="ARBA" id="ARBA00023136"/>
    </source>
</evidence>
<protein>
    <recommendedName>
        <fullName evidence="10">Fluoride-specific ion channel FluC</fullName>
    </recommendedName>
</protein>
<keyword evidence="4 10" id="KW-1133">Transmembrane helix</keyword>
<evidence type="ECO:0000256" key="3">
    <source>
        <dbReference type="ARBA" id="ARBA00022692"/>
    </source>
</evidence>
<evidence type="ECO:0000256" key="10">
    <source>
        <dbReference type="HAMAP-Rule" id="MF_00454"/>
    </source>
</evidence>
<comment type="function">
    <text evidence="9 10">Fluoride-specific ion channel. Important for reducing fluoride concentration in the cell, thus reducing its toxicity.</text>
</comment>
<evidence type="ECO:0000256" key="7">
    <source>
        <dbReference type="ARBA" id="ARBA00035120"/>
    </source>
</evidence>
<evidence type="ECO:0000256" key="2">
    <source>
        <dbReference type="ARBA" id="ARBA00022475"/>
    </source>
</evidence>
<feature type="binding site" evidence="10">
    <location>
        <position position="72"/>
    </location>
    <ligand>
        <name>Na(+)</name>
        <dbReference type="ChEBI" id="CHEBI:29101"/>
        <note>structural</note>
    </ligand>
</feature>
<comment type="subcellular location">
    <subcellularLocation>
        <location evidence="1 10">Cell membrane</location>
        <topology evidence="1 10">Multi-pass membrane protein</topology>
    </subcellularLocation>
</comment>
<dbReference type="Proteomes" id="UP000192726">
    <property type="component" value="Chromosome"/>
</dbReference>
<dbReference type="STRING" id="553510.B1H19_27160"/>
<accession>A0A1V0U466</accession>
<keyword evidence="10" id="KW-0813">Transport</keyword>
<organism evidence="11 12">
    <name type="scientific">Streptomyces gilvosporeus</name>
    <dbReference type="NCBI Taxonomy" id="553510"/>
    <lineage>
        <taxon>Bacteria</taxon>
        <taxon>Bacillati</taxon>
        <taxon>Actinomycetota</taxon>
        <taxon>Actinomycetes</taxon>
        <taxon>Kitasatosporales</taxon>
        <taxon>Streptomycetaceae</taxon>
        <taxon>Streptomyces</taxon>
    </lineage>
</organism>
<keyword evidence="6 10" id="KW-0407">Ion channel</keyword>
<dbReference type="HAMAP" id="MF_00454">
    <property type="entry name" value="FluC"/>
    <property type="match status" value="1"/>
</dbReference>
<dbReference type="GO" id="GO:0005886">
    <property type="term" value="C:plasma membrane"/>
    <property type="evidence" value="ECO:0007669"/>
    <property type="project" value="UniProtKB-SubCell"/>
</dbReference>
<keyword evidence="12" id="KW-1185">Reference proteome</keyword>
<keyword evidence="5 10" id="KW-0472">Membrane</keyword>
<proteinExistence type="inferred from homology"/>
<dbReference type="OrthoDB" id="4408652at2"/>
<evidence type="ECO:0000256" key="8">
    <source>
        <dbReference type="ARBA" id="ARBA00035585"/>
    </source>
</evidence>
<evidence type="ECO:0000313" key="11">
    <source>
        <dbReference type="EMBL" id="ARF59732.1"/>
    </source>
</evidence>
<keyword evidence="10" id="KW-0915">Sodium</keyword>
<reference evidence="11 12" key="1">
    <citation type="submission" date="2017-04" db="EMBL/GenBank/DDBJ databases">
        <title>Complete Genome Sequence of Streptomyces gilvosporeus F607, a Capable Producer of Natamycin.</title>
        <authorList>
            <person name="Zong G."/>
            <person name="Zhong C."/>
            <person name="Fu J."/>
            <person name="Qin R."/>
            <person name="Cao G."/>
        </authorList>
    </citation>
    <scope>NUCLEOTIDE SEQUENCE [LARGE SCALE GENOMIC DNA]</scope>
    <source>
        <strain evidence="11 12">F607</strain>
    </source>
</reference>
<keyword evidence="2 10" id="KW-1003">Cell membrane</keyword>
<dbReference type="PANTHER" id="PTHR28259">
    <property type="entry name" value="FLUORIDE EXPORT PROTEIN 1-RELATED"/>
    <property type="match status" value="1"/>
</dbReference>
<comment type="similarity">
    <text evidence="7 10">Belongs to the fluoride channel Fluc/FEX (TC 1.A.43) family.</text>
</comment>
<sequence length="132" mass="13607">MIGVVAAGGAIGAVARYGATLLWPTAAGAFPWTILAVNVVGCALMGVLMVLITELFSPHRLVRPFLGTGILGGFTTFSTYAVDIQQLVDARRAPLALAYLAGTLLAALAAVWGAGAATRELLAVLERKERAA</sequence>
<feature type="transmembrane region" description="Helical" evidence="10">
    <location>
        <begin position="29"/>
        <end position="52"/>
    </location>
</feature>
<dbReference type="AlphaFoldDB" id="A0A1V0U466"/>
<evidence type="ECO:0000256" key="4">
    <source>
        <dbReference type="ARBA" id="ARBA00022989"/>
    </source>
</evidence>
<evidence type="ECO:0000256" key="6">
    <source>
        <dbReference type="ARBA" id="ARBA00023303"/>
    </source>
</evidence>
<gene>
    <name evidence="10" type="primary">fluC</name>
    <name evidence="10" type="synonym">crcB</name>
    <name evidence="11" type="ORF">B1H19_27160</name>
</gene>
<dbReference type="Pfam" id="PF02537">
    <property type="entry name" value="CRCB"/>
    <property type="match status" value="1"/>
</dbReference>
<dbReference type="KEGG" id="sgv:B1H19_27160"/>
<dbReference type="GO" id="GO:0062054">
    <property type="term" value="F:fluoride channel activity"/>
    <property type="evidence" value="ECO:0007669"/>
    <property type="project" value="UniProtKB-UniRule"/>
</dbReference>
<keyword evidence="3 10" id="KW-0812">Transmembrane</keyword>
<feature type="transmembrane region" description="Helical" evidence="10">
    <location>
        <begin position="64"/>
        <end position="82"/>
    </location>
</feature>
<comment type="activity regulation">
    <text evidence="10">Na(+) is not transported, but it plays an essential structural role and its presence is essential for fluoride channel function.</text>
</comment>
<dbReference type="NCBIfam" id="TIGR00494">
    <property type="entry name" value="crcB"/>
    <property type="match status" value="1"/>
</dbReference>
<name>A0A1V0U466_9ACTN</name>
<comment type="catalytic activity">
    <reaction evidence="8">
        <text>fluoride(in) = fluoride(out)</text>
        <dbReference type="Rhea" id="RHEA:76159"/>
        <dbReference type="ChEBI" id="CHEBI:17051"/>
    </reaction>
    <physiologicalReaction direction="left-to-right" evidence="8">
        <dbReference type="Rhea" id="RHEA:76160"/>
    </physiologicalReaction>
</comment>
<dbReference type="GO" id="GO:0140114">
    <property type="term" value="P:cellular detoxification of fluoride"/>
    <property type="evidence" value="ECO:0007669"/>
    <property type="project" value="UniProtKB-UniRule"/>
</dbReference>
<feature type="binding site" evidence="10">
    <location>
        <position position="75"/>
    </location>
    <ligand>
        <name>Na(+)</name>
        <dbReference type="ChEBI" id="CHEBI:29101"/>
        <note>structural</note>
    </ligand>
</feature>
<keyword evidence="10" id="KW-0479">Metal-binding</keyword>
<evidence type="ECO:0000313" key="12">
    <source>
        <dbReference type="Proteomes" id="UP000192726"/>
    </source>
</evidence>
<dbReference type="PANTHER" id="PTHR28259:SF1">
    <property type="entry name" value="FLUORIDE EXPORT PROTEIN 1-RELATED"/>
    <property type="match status" value="1"/>
</dbReference>
<feature type="transmembrane region" description="Helical" evidence="10">
    <location>
        <begin position="94"/>
        <end position="118"/>
    </location>
</feature>
<dbReference type="EMBL" id="CP020569">
    <property type="protein sequence ID" value="ARF59732.1"/>
    <property type="molecule type" value="Genomic_DNA"/>
</dbReference>
<evidence type="ECO:0000256" key="1">
    <source>
        <dbReference type="ARBA" id="ARBA00004651"/>
    </source>
</evidence>
<dbReference type="InterPro" id="IPR003691">
    <property type="entry name" value="FluC"/>
</dbReference>
<dbReference type="GO" id="GO:0046872">
    <property type="term" value="F:metal ion binding"/>
    <property type="evidence" value="ECO:0007669"/>
    <property type="project" value="UniProtKB-KW"/>
</dbReference>
<keyword evidence="10" id="KW-0406">Ion transport</keyword>
<evidence type="ECO:0000256" key="9">
    <source>
        <dbReference type="ARBA" id="ARBA00049940"/>
    </source>
</evidence>